<protein>
    <recommendedName>
        <fullName evidence="3">N-acetyltransferase domain-containing protein</fullName>
    </recommendedName>
</protein>
<reference evidence="2" key="1">
    <citation type="submission" date="2023-07" db="EMBL/GenBank/DDBJ databases">
        <title>30 novel species of actinomycetes from the DSMZ collection.</title>
        <authorList>
            <person name="Nouioui I."/>
        </authorList>
    </citation>
    <scope>NUCLEOTIDE SEQUENCE [LARGE SCALE GENOMIC DNA]</scope>
    <source>
        <strain evidence="2">DSM 44918</strain>
    </source>
</reference>
<gene>
    <name evidence="1" type="ORF">RNC47_24150</name>
</gene>
<evidence type="ECO:0000313" key="1">
    <source>
        <dbReference type="EMBL" id="MDT0321426.1"/>
    </source>
</evidence>
<evidence type="ECO:0000313" key="2">
    <source>
        <dbReference type="Proteomes" id="UP001183420"/>
    </source>
</evidence>
<accession>A0ABU2LV01</accession>
<dbReference type="EMBL" id="JAVREM010000040">
    <property type="protein sequence ID" value="MDT0321426.1"/>
    <property type="molecule type" value="Genomic_DNA"/>
</dbReference>
<keyword evidence="2" id="KW-1185">Reference proteome</keyword>
<sequence length="116" mass="12806">MLETPWQDTDSAERHGWRQRAAQLDGDLIFTVDYRLCRACGLGWVEQPFTVPGYQRCGLATVGLAALRGEHPGLAWHTLGRHLSESAGFRSVVGAGVPGGYRPRRLCRHIADRPAP</sequence>
<organism evidence="1 2">
    <name type="scientific">Streptomyces millisiae</name>
    <dbReference type="NCBI Taxonomy" id="3075542"/>
    <lineage>
        <taxon>Bacteria</taxon>
        <taxon>Bacillati</taxon>
        <taxon>Actinomycetota</taxon>
        <taxon>Actinomycetes</taxon>
        <taxon>Kitasatosporales</taxon>
        <taxon>Streptomycetaceae</taxon>
        <taxon>Streptomyces</taxon>
    </lineage>
</organism>
<evidence type="ECO:0008006" key="3">
    <source>
        <dbReference type="Google" id="ProtNLM"/>
    </source>
</evidence>
<dbReference type="RefSeq" id="WP_311601643.1">
    <property type="nucleotide sequence ID" value="NZ_JAVREM010000040.1"/>
</dbReference>
<dbReference type="Proteomes" id="UP001183420">
    <property type="component" value="Unassembled WGS sequence"/>
</dbReference>
<name>A0ABU2LV01_9ACTN</name>
<comment type="caution">
    <text evidence="1">The sequence shown here is derived from an EMBL/GenBank/DDBJ whole genome shotgun (WGS) entry which is preliminary data.</text>
</comment>
<proteinExistence type="predicted"/>